<name>X0ZI47_9ZZZZ</name>
<protein>
    <submittedName>
        <fullName evidence="3">Uncharacterized protein</fullName>
    </submittedName>
</protein>
<feature type="region of interest" description="Disordered" evidence="1">
    <location>
        <begin position="193"/>
        <end position="228"/>
    </location>
</feature>
<sequence>MQINPGFVLTSEDFSVEIKALVSNQEITATLNGISQNLSLVEDVQKNLEFSVSDLSGNYDLKINTYTIPVFIIEKIIINDTIINQTDQTNQTTPINQTNQTIAFSDLNETEIEEYIEELGDTESLSCYDFGRVCLVNQKCEGEKVASLEGSCCIGECIEKKEGGSTGIIIGIILLIIVIGVVGFIFWKAKKRQRPKSTDEILKEKSGQFQERMREKTGEELTGSLGKQ</sequence>
<reference evidence="3" key="1">
    <citation type="journal article" date="2014" name="Front. Microbiol.">
        <title>High frequency of phylogenetically diverse reductive dehalogenase-homologous genes in deep subseafloor sedimentary metagenomes.</title>
        <authorList>
            <person name="Kawai M."/>
            <person name="Futagami T."/>
            <person name="Toyoda A."/>
            <person name="Takaki Y."/>
            <person name="Nishi S."/>
            <person name="Hori S."/>
            <person name="Arai W."/>
            <person name="Tsubouchi T."/>
            <person name="Morono Y."/>
            <person name="Uchiyama I."/>
            <person name="Ito T."/>
            <person name="Fujiyama A."/>
            <person name="Inagaki F."/>
            <person name="Takami H."/>
        </authorList>
    </citation>
    <scope>NUCLEOTIDE SEQUENCE</scope>
    <source>
        <strain evidence="3">Expedition CK06-06</strain>
    </source>
</reference>
<gene>
    <name evidence="3" type="ORF">S01H1_78746</name>
</gene>
<evidence type="ECO:0000256" key="2">
    <source>
        <dbReference type="SAM" id="Phobius"/>
    </source>
</evidence>
<organism evidence="3">
    <name type="scientific">marine sediment metagenome</name>
    <dbReference type="NCBI Taxonomy" id="412755"/>
    <lineage>
        <taxon>unclassified sequences</taxon>
        <taxon>metagenomes</taxon>
        <taxon>ecological metagenomes</taxon>
    </lineage>
</organism>
<feature type="transmembrane region" description="Helical" evidence="2">
    <location>
        <begin position="167"/>
        <end position="187"/>
    </location>
</feature>
<feature type="compositionally biased region" description="Basic and acidic residues" evidence="1">
    <location>
        <begin position="196"/>
        <end position="219"/>
    </location>
</feature>
<keyword evidence="2" id="KW-1133">Transmembrane helix</keyword>
<keyword evidence="2" id="KW-0812">Transmembrane</keyword>
<evidence type="ECO:0000256" key="1">
    <source>
        <dbReference type="SAM" id="MobiDB-lite"/>
    </source>
</evidence>
<accession>X0ZI47</accession>
<dbReference type="AlphaFoldDB" id="X0ZI47"/>
<proteinExistence type="predicted"/>
<comment type="caution">
    <text evidence="3">The sequence shown here is derived from an EMBL/GenBank/DDBJ whole genome shotgun (WGS) entry which is preliminary data.</text>
</comment>
<dbReference type="EMBL" id="BARS01053022">
    <property type="protein sequence ID" value="GAG47981.1"/>
    <property type="molecule type" value="Genomic_DNA"/>
</dbReference>
<keyword evidence="2" id="KW-0472">Membrane</keyword>
<evidence type="ECO:0000313" key="3">
    <source>
        <dbReference type="EMBL" id="GAG47981.1"/>
    </source>
</evidence>